<keyword evidence="8" id="KW-0997">Cell inner membrane</keyword>
<dbReference type="Gene3D" id="3.30.70.20">
    <property type="match status" value="1"/>
</dbReference>
<keyword evidence="1 8" id="KW-0813">Transport</keyword>
<dbReference type="AlphaFoldDB" id="A0A5R9AKA3"/>
<evidence type="ECO:0000313" key="11">
    <source>
        <dbReference type="EMBL" id="TLP78246.1"/>
    </source>
</evidence>
<evidence type="ECO:0000256" key="2">
    <source>
        <dbReference type="ARBA" id="ARBA00022485"/>
    </source>
</evidence>
<evidence type="ECO:0000259" key="10">
    <source>
        <dbReference type="PROSITE" id="PS51379"/>
    </source>
</evidence>
<dbReference type="InterPro" id="IPR017900">
    <property type="entry name" value="4Fe4S_Fe_S_CS"/>
</dbReference>
<feature type="binding site" evidence="8">
    <location>
        <position position="373"/>
    </location>
    <ligand>
        <name>[4Fe-4S] cluster</name>
        <dbReference type="ChEBI" id="CHEBI:49883"/>
        <label>1</label>
    </ligand>
</feature>
<comment type="cofactor">
    <cofactor evidence="8">
        <name>[4Fe-4S] cluster</name>
        <dbReference type="ChEBI" id="CHEBI:49883"/>
    </cofactor>
    <text evidence="8">Binds 2 [4Fe-4S] clusters per subunit.</text>
</comment>
<feature type="binding site" evidence="8">
    <location>
        <position position="380"/>
    </location>
    <ligand>
        <name>[4Fe-4S] cluster</name>
        <dbReference type="ChEBI" id="CHEBI:49883"/>
        <label>2</label>
    </ligand>
</feature>
<feature type="domain" description="4Fe-4S ferredoxin-type" evidence="10">
    <location>
        <begin position="360"/>
        <end position="390"/>
    </location>
</feature>
<keyword evidence="8" id="KW-1003">Cell membrane</keyword>
<gene>
    <name evidence="11" type="primary">rsxC</name>
    <name evidence="8" type="synonym">rnfC</name>
    <name evidence="11" type="ORF">FEA48_03360</name>
</gene>
<evidence type="ECO:0000256" key="9">
    <source>
        <dbReference type="SAM" id="Coils"/>
    </source>
</evidence>
<dbReference type="GO" id="GO:0022900">
    <property type="term" value="P:electron transport chain"/>
    <property type="evidence" value="ECO:0007669"/>
    <property type="project" value="UniProtKB-UniRule"/>
</dbReference>
<dbReference type="RefSeq" id="WP_138212525.1">
    <property type="nucleotide sequence ID" value="NZ_VASG01000001.1"/>
</dbReference>
<dbReference type="Pfam" id="PF10531">
    <property type="entry name" value="SLBB"/>
    <property type="match status" value="1"/>
</dbReference>
<dbReference type="InterPro" id="IPR019554">
    <property type="entry name" value="Soluble_ligand-bd"/>
</dbReference>
<dbReference type="GO" id="GO:0051539">
    <property type="term" value="F:4 iron, 4 sulfur cluster binding"/>
    <property type="evidence" value="ECO:0007669"/>
    <property type="project" value="UniProtKB-KW"/>
</dbReference>
<keyword evidence="9" id="KW-0175">Coiled coil</keyword>
<evidence type="ECO:0000256" key="4">
    <source>
        <dbReference type="ARBA" id="ARBA00022737"/>
    </source>
</evidence>
<sequence>MNAQVWDFPGGLTLPAHKQQSTATPIQQPPLPRRLVLPLQQHIGEPAVPCVEIGQRVLKGQLIAEAGSAISAALHAPTSGTVVEISEQPYPHGSGLSVPAIVIDSDGADEWTTLDPISDYASLSGLELLQRIRQAGITGLGGAGFPTAAKLASRAQDDLHTLIINGAECEPYISADDLLMRERATELVEGIEVLMHILQPQQVLLGIEDDKPEAIAAVQTAIGERPIRLQPVPTRYPSGGERQLIQLLTGREVPSGGLPADIGMLCVNVGTAVAVADAVLLGRPLVSRITTLSGAALARPCNVEALIGTPVSDLLAFAGLDHAKLDRLLLGGPLMGDSLLSLDVPLIKTANCLLAATREELPAPAQALPCIRCGDCAQVCPASLLPQQLYFFAEDHQQLMAHNLFDCIECGACAYVCPSSIPLVQYYRAAKGEIREQEQRQLKAEQSRLRFEQRQERLRREEEQRTADRVARQERAARVQEDQPEVEIPAAPAAQSVIERVKAEKSVGNAPDQLKRLKIDASMAQVALKKAEKQLASHDTEQLRTQVAELRVAAAEAKAALAAAEAQSASAEPTPAAATVTDEAALKKAKIDAAMARAQLKKSEKAFGESPSDEQRTTLASLRADVERIERQLNELQGTAMPTEPKTEQPVDGVLALRQAKLVYIAQRDALRAAEREGASVEELDAIRQTLAAAEAALHAAEDASGKAPPDLVRTDKRPITDALRAAKTELAYARADLKKLEREGAGDPVLATARERLQAAERAVADASGEAP</sequence>
<dbReference type="NCBIfam" id="TIGR01945">
    <property type="entry name" value="rnfC"/>
    <property type="match status" value="1"/>
</dbReference>
<comment type="subunit">
    <text evidence="8">The complex is composed of six subunits: RnfA, RnfB, RnfC, RnfD, RnfE and RnfG.</text>
</comment>
<dbReference type="InterPro" id="IPR037225">
    <property type="entry name" value="Nuo51_FMN-bd_sf"/>
</dbReference>
<reference evidence="11 12" key="1">
    <citation type="submission" date="2019-05" db="EMBL/GenBank/DDBJ databases">
        <authorList>
            <person name="Moore K."/>
            <person name="O'Neill P."/>
            <person name="Farbos A."/>
            <person name="Studholme D.J."/>
        </authorList>
    </citation>
    <scope>NUCLEOTIDE SEQUENCE [LARGE SCALE GENOMIC DNA]</scope>
    <source>
        <strain evidence="11 12">DSM 9128</strain>
    </source>
</reference>
<keyword evidence="2 8" id="KW-0004">4Fe-4S</keyword>
<reference evidence="12" key="2">
    <citation type="submission" date="2019-06" db="EMBL/GenBank/DDBJ databases">
        <title>AzeR, a transcriptional regulator that responds to azelaic acid in Pseudomonas nitroreducens.</title>
        <authorList>
            <person name="Bez C."/>
            <person name="Javvadi S.G."/>
            <person name="Bertani I."/>
            <person name="Devescovi G."/>
            <person name="Studholme D.J."/>
            <person name="Geller A."/>
            <person name="Levy A."/>
            <person name="Venturi V."/>
        </authorList>
    </citation>
    <scope>NUCLEOTIDE SEQUENCE [LARGE SCALE GENOMIC DNA]</scope>
    <source>
        <strain evidence="12">DSM 9128</strain>
    </source>
</reference>
<dbReference type="SUPFAM" id="SSF46548">
    <property type="entry name" value="alpha-helical ferredoxin"/>
    <property type="match status" value="1"/>
</dbReference>
<dbReference type="SUPFAM" id="SSF142019">
    <property type="entry name" value="Nqo1 FMN-binding domain-like"/>
    <property type="match status" value="1"/>
</dbReference>
<feature type="binding site" evidence="8">
    <location>
        <position position="376"/>
    </location>
    <ligand>
        <name>[4Fe-4S] cluster</name>
        <dbReference type="ChEBI" id="CHEBI:49883"/>
        <label>1</label>
    </ligand>
</feature>
<dbReference type="GO" id="GO:0005886">
    <property type="term" value="C:plasma membrane"/>
    <property type="evidence" value="ECO:0007669"/>
    <property type="project" value="UniProtKB-SubCell"/>
</dbReference>
<evidence type="ECO:0000256" key="7">
    <source>
        <dbReference type="ARBA" id="ARBA00023014"/>
    </source>
</evidence>
<dbReference type="InterPro" id="IPR010208">
    <property type="entry name" value="Ion_transpt_RnfC/RsxC"/>
</dbReference>
<dbReference type="GO" id="GO:0046872">
    <property type="term" value="F:metal ion binding"/>
    <property type="evidence" value="ECO:0007669"/>
    <property type="project" value="UniProtKB-KW"/>
</dbReference>
<dbReference type="HAMAP" id="MF_00461">
    <property type="entry name" value="RsxC_RnfC"/>
    <property type="match status" value="1"/>
</dbReference>
<comment type="similarity">
    <text evidence="8">Belongs to the 4Fe4S bacterial-type ferredoxin family. RnfC subfamily.</text>
</comment>
<dbReference type="InterPro" id="IPR011538">
    <property type="entry name" value="Nuo51_FMN-bd"/>
</dbReference>
<proteinExistence type="inferred from homology"/>
<dbReference type="PROSITE" id="PS00198">
    <property type="entry name" value="4FE4S_FER_1"/>
    <property type="match status" value="1"/>
</dbReference>
<keyword evidence="3 8" id="KW-0479">Metal-binding</keyword>
<evidence type="ECO:0000256" key="8">
    <source>
        <dbReference type="HAMAP-Rule" id="MF_00461"/>
    </source>
</evidence>
<name>A0A5R9AKA3_PSENT</name>
<keyword evidence="8" id="KW-1278">Translocase</keyword>
<evidence type="ECO:0000256" key="5">
    <source>
        <dbReference type="ARBA" id="ARBA00022982"/>
    </source>
</evidence>
<dbReference type="InterPro" id="IPR026902">
    <property type="entry name" value="RnfC_N"/>
</dbReference>
<feature type="coiled-coil region" evidence="9">
    <location>
        <begin position="427"/>
        <end position="464"/>
    </location>
</feature>
<evidence type="ECO:0000313" key="12">
    <source>
        <dbReference type="Proteomes" id="UP000307510"/>
    </source>
</evidence>
<dbReference type="PANTHER" id="PTHR43034:SF2">
    <property type="entry name" value="ION-TRANSLOCATING OXIDOREDUCTASE COMPLEX SUBUNIT C"/>
    <property type="match status" value="1"/>
</dbReference>
<feature type="coiled-coil region" evidence="9">
    <location>
        <begin position="514"/>
        <end position="639"/>
    </location>
</feature>
<dbReference type="Gene3D" id="3.40.50.11540">
    <property type="entry name" value="NADH-ubiquinone oxidoreductase 51kDa subunit"/>
    <property type="match status" value="1"/>
</dbReference>
<dbReference type="InterPro" id="IPR017896">
    <property type="entry name" value="4Fe4S_Fe-S-bd"/>
</dbReference>
<evidence type="ECO:0000256" key="1">
    <source>
        <dbReference type="ARBA" id="ARBA00022448"/>
    </source>
</evidence>
<feature type="domain" description="4Fe-4S ferredoxin-type" evidence="10">
    <location>
        <begin position="398"/>
        <end position="427"/>
    </location>
</feature>
<protein>
    <recommendedName>
        <fullName evidence="8">Ion-translocating oxidoreductase complex subunit C</fullName>
        <ecNumber evidence="8">7.-.-.-</ecNumber>
    </recommendedName>
    <alternativeName>
        <fullName evidence="8">Rnf electron transport complex subunit C</fullName>
    </alternativeName>
</protein>
<feature type="binding site" evidence="8">
    <location>
        <position position="407"/>
    </location>
    <ligand>
        <name>[4Fe-4S] cluster</name>
        <dbReference type="ChEBI" id="CHEBI:49883"/>
        <label>2</label>
    </ligand>
</feature>
<dbReference type="Proteomes" id="UP000307510">
    <property type="component" value="Unassembled WGS sequence"/>
</dbReference>
<feature type="binding site" evidence="8">
    <location>
        <position position="370"/>
    </location>
    <ligand>
        <name>[4Fe-4S] cluster</name>
        <dbReference type="ChEBI" id="CHEBI:49883"/>
        <label>1</label>
    </ligand>
</feature>
<keyword evidence="8" id="KW-0472">Membrane</keyword>
<dbReference type="Pfam" id="PF12838">
    <property type="entry name" value="Fer4_7"/>
    <property type="match status" value="1"/>
</dbReference>
<comment type="subcellular location">
    <subcellularLocation>
        <location evidence="8">Cell inner membrane</location>
        <topology evidence="8">Peripheral membrane protein</topology>
    </subcellularLocation>
</comment>
<accession>A0A5R9AKA3</accession>
<dbReference type="PROSITE" id="PS51379">
    <property type="entry name" value="4FE4S_FER_2"/>
    <property type="match status" value="2"/>
</dbReference>
<comment type="caution">
    <text evidence="11">The sequence shown here is derived from an EMBL/GenBank/DDBJ whole genome shotgun (WGS) entry which is preliminary data.</text>
</comment>
<feature type="coiled-coil region" evidence="9">
    <location>
        <begin position="684"/>
        <end position="771"/>
    </location>
</feature>
<dbReference type="Pfam" id="PF01512">
    <property type="entry name" value="Complex1_51K"/>
    <property type="match status" value="1"/>
</dbReference>
<feature type="binding site" evidence="8">
    <location>
        <position position="410"/>
    </location>
    <ligand>
        <name>[4Fe-4S] cluster</name>
        <dbReference type="ChEBI" id="CHEBI:49883"/>
        <label>2</label>
    </ligand>
</feature>
<organism evidence="11 12">
    <name type="scientific">Pseudomonas nitroreducens</name>
    <dbReference type="NCBI Taxonomy" id="46680"/>
    <lineage>
        <taxon>Bacteria</taxon>
        <taxon>Pseudomonadati</taxon>
        <taxon>Pseudomonadota</taxon>
        <taxon>Gammaproteobacteria</taxon>
        <taxon>Pseudomonadales</taxon>
        <taxon>Pseudomonadaceae</taxon>
        <taxon>Pseudomonas</taxon>
    </lineage>
</organism>
<keyword evidence="4 8" id="KW-0677">Repeat</keyword>
<dbReference type="NCBIfam" id="NF003454">
    <property type="entry name" value="PRK05035.1"/>
    <property type="match status" value="1"/>
</dbReference>
<keyword evidence="6 8" id="KW-0408">Iron</keyword>
<dbReference type="EMBL" id="VASG01000001">
    <property type="protein sequence ID" value="TLP78246.1"/>
    <property type="molecule type" value="Genomic_DNA"/>
</dbReference>
<dbReference type="EC" id="7.-.-.-" evidence="8"/>
<dbReference type="PANTHER" id="PTHR43034">
    <property type="entry name" value="ION-TRANSLOCATING OXIDOREDUCTASE COMPLEX SUBUNIT C"/>
    <property type="match status" value="1"/>
</dbReference>
<feature type="binding site" evidence="8">
    <location>
        <position position="417"/>
    </location>
    <ligand>
        <name>[4Fe-4S] cluster</name>
        <dbReference type="ChEBI" id="CHEBI:49883"/>
        <label>1</label>
    </ligand>
</feature>
<dbReference type="GO" id="GO:0009055">
    <property type="term" value="F:electron transfer activity"/>
    <property type="evidence" value="ECO:0007669"/>
    <property type="project" value="InterPro"/>
</dbReference>
<keyword evidence="7 8" id="KW-0411">Iron-sulfur</keyword>
<comment type="function">
    <text evidence="8">Part of a membrane-bound complex that couples electron transfer with translocation of ions across the membrane.</text>
</comment>
<evidence type="ECO:0000256" key="3">
    <source>
        <dbReference type="ARBA" id="ARBA00022723"/>
    </source>
</evidence>
<keyword evidence="5 8" id="KW-0249">Electron transport</keyword>
<dbReference type="Pfam" id="PF13375">
    <property type="entry name" value="RnfC_N"/>
    <property type="match status" value="1"/>
</dbReference>
<evidence type="ECO:0000256" key="6">
    <source>
        <dbReference type="ARBA" id="ARBA00023004"/>
    </source>
</evidence>
<feature type="binding site" evidence="8">
    <location>
        <position position="413"/>
    </location>
    <ligand>
        <name>[4Fe-4S] cluster</name>
        <dbReference type="ChEBI" id="CHEBI:49883"/>
        <label>2</label>
    </ligand>
</feature>